<comment type="subunit">
    <text evidence="5">Self-interacts. Interacts with FtsZ.</text>
</comment>
<dbReference type="HAMAP" id="MF_02033">
    <property type="entry name" value="FtsA"/>
    <property type="match status" value="1"/>
</dbReference>
<dbReference type="SMART" id="SM00842">
    <property type="entry name" value="FtsA"/>
    <property type="match status" value="1"/>
</dbReference>
<gene>
    <name evidence="5" type="primary">ftsA</name>
    <name evidence="8" type="ORF">L21TH_0621</name>
</gene>
<evidence type="ECO:0000256" key="6">
    <source>
        <dbReference type="PIRNR" id="PIRNR003101"/>
    </source>
</evidence>
<dbReference type="PATRIC" id="fig|1304284.3.peg.610"/>
<evidence type="ECO:0000256" key="5">
    <source>
        <dbReference type="HAMAP-Rule" id="MF_02033"/>
    </source>
</evidence>
<evidence type="ECO:0000256" key="2">
    <source>
        <dbReference type="ARBA" id="ARBA00022618"/>
    </source>
</evidence>
<evidence type="ECO:0000256" key="3">
    <source>
        <dbReference type="ARBA" id="ARBA00023136"/>
    </source>
</evidence>
<name>R1AX66_9FIRM</name>
<dbReference type="CDD" id="cd24048">
    <property type="entry name" value="ASKHA_NBD_FtsA"/>
    <property type="match status" value="1"/>
</dbReference>
<dbReference type="PANTHER" id="PTHR32432:SF4">
    <property type="entry name" value="CELL DIVISION PROTEIN FTSA"/>
    <property type="match status" value="1"/>
</dbReference>
<protein>
    <recommendedName>
        <fullName evidence="5 6">Cell division protein FtsA</fullName>
    </recommendedName>
</protein>
<dbReference type="Gene3D" id="3.30.420.40">
    <property type="match status" value="2"/>
</dbReference>
<feature type="domain" description="SHS2" evidence="7">
    <location>
        <begin position="5"/>
        <end position="193"/>
    </location>
</feature>
<evidence type="ECO:0000313" key="9">
    <source>
        <dbReference type="Proteomes" id="UP000013378"/>
    </source>
</evidence>
<dbReference type="Gene3D" id="3.30.1490.110">
    <property type="match status" value="1"/>
</dbReference>
<dbReference type="PANTHER" id="PTHR32432">
    <property type="entry name" value="CELL DIVISION PROTEIN FTSA-RELATED"/>
    <property type="match status" value="1"/>
</dbReference>
<dbReference type="InterPro" id="IPR050696">
    <property type="entry name" value="FtsA/MreB"/>
</dbReference>
<sequence length="415" mass="45579">MTDFFTSIDLGTSKVCAIIAGKDKNGQVQIIGMGKSDCNGIKKGVVVDIESTTKGVINAVEQAENMADVTVTEAYINIPGGYSRIVSNKGMIAVSGDDNEISLEDIERVITSATIISVPQDQRIIDVIPNQYIVDGYDEIKDPTGMVGTRLEVEADIVTASVTTTQNLIKSINKAGIDVVGIFMEPLATANSVLTDDEKELGVLLIDIGAGTSDISIFKKNRLIYSNILLVGGNHITNDLSIGLRIPFKQSEEIKRRYGAVEYTEDNNDNVIEINPIGLNKEIKVSKYQLSEIIEARVGEVFELIDKELHKNKLKKQLLAGAVITGGGVSYLKGIEKLAGLRLGLPVRIGKPNELVANEPIYSTAVGIINYVYKRKFKYYIEYSNTEAIKSNYRSKTKNNNKLTSLVKKVWKEYF</sequence>
<comment type="similarity">
    <text evidence="5 6">Belongs to the FtsA/MreB family.</text>
</comment>
<dbReference type="eggNOG" id="COG0849">
    <property type="taxonomic scope" value="Bacteria"/>
</dbReference>
<dbReference type="NCBIfam" id="TIGR01174">
    <property type="entry name" value="ftsA"/>
    <property type="match status" value="1"/>
</dbReference>
<proteinExistence type="inferred from homology"/>
<evidence type="ECO:0000259" key="7">
    <source>
        <dbReference type="SMART" id="SM00842"/>
    </source>
</evidence>
<accession>R1AX66</accession>
<dbReference type="Proteomes" id="UP000013378">
    <property type="component" value="Unassembled WGS sequence"/>
</dbReference>
<dbReference type="PIRSF" id="PIRSF003101">
    <property type="entry name" value="FtsA"/>
    <property type="match status" value="1"/>
</dbReference>
<dbReference type="InterPro" id="IPR003494">
    <property type="entry name" value="SHS2_FtsA"/>
</dbReference>
<dbReference type="InterPro" id="IPR043129">
    <property type="entry name" value="ATPase_NBD"/>
</dbReference>
<dbReference type="EMBL" id="ARZA01000066">
    <property type="protein sequence ID" value="EOD01267.1"/>
    <property type="molecule type" value="Genomic_DNA"/>
</dbReference>
<evidence type="ECO:0000256" key="1">
    <source>
        <dbReference type="ARBA" id="ARBA00022475"/>
    </source>
</evidence>
<comment type="subcellular location">
    <subcellularLocation>
        <location evidence="5">Cell membrane</location>
        <topology evidence="5">Peripheral membrane protein</topology>
        <orientation evidence="5">Cytoplasmic side</orientation>
    </subcellularLocation>
    <text evidence="5">Localizes to the Z ring in an FtsZ-dependent manner. Targeted to the membrane through a conserved C-terminal amphipathic helix.</text>
</comment>
<dbReference type="Pfam" id="PF02491">
    <property type="entry name" value="SHS2_FTSA"/>
    <property type="match status" value="1"/>
</dbReference>
<evidence type="ECO:0000313" key="8">
    <source>
        <dbReference type="EMBL" id="EOD01267.1"/>
    </source>
</evidence>
<comment type="function">
    <text evidence="5 6">Cell division protein that is involved in the assembly of the Z ring. May serve as a membrane anchor for the Z ring.</text>
</comment>
<comment type="caution">
    <text evidence="8">The sequence shown here is derived from an EMBL/GenBank/DDBJ whole genome shotgun (WGS) entry which is preliminary data.</text>
</comment>
<dbReference type="GO" id="GO:0032153">
    <property type="term" value="C:cell division site"/>
    <property type="evidence" value="ECO:0007669"/>
    <property type="project" value="UniProtKB-UniRule"/>
</dbReference>
<dbReference type="GO" id="GO:0009898">
    <property type="term" value="C:cytoplasmic side of plasma membrane"/>
    <property type="evidence" value="ECO:0007669"/>
    <property type="project" value="UniProtKB-UniRule"/>
</dbReference>
<dbReference type="InterPro" id="IPR020823">
    <property type="entry name" value="Cell_div_FtsA"/>
</dbReference>
<organism evidence="8 9">
    <name type="scientific">Caldisalinibacter kiritimatiensis</name>
    <dbReference type="NCBI Taxonomy" id="1304284"/>
    <lineage>
        <taxon>Bacteria</taxon>
        <taxon>Bacillati</taxon>
        <taxon>Bacillota</taxon>
        <taxon>Tissierellia</taxon>
        <taxon>Tissierellales</taxon>
        <taxon>Thermohalobacteraceae</taxon>
        <taxon>Caldisalinibacter</taxon>
    </lineage>
</organism>
<dbReference type="SUPFAM" id="SSF53067">
    <property type="entry name" value="Actin-like ATPase domain"/>
    <property type="match status" value="2"/>
</dbReference>
<dbReference type="STRING" id="1304284.L21TH_0621"/>
<keyword evidence="4 5" id="KW-0131">Cell cycle</keyword>
<dbReference type="Pfam" id="PF14450">
    <property type="entry name" value="FtsA"/>
    <property type="match status" value="1"/>
</dbReference>
<evidence type="ECO:0000256" key="4">
    <source>
        <dbReference type="ARBA" id="ARBA00023306"/>
    </source>
</evidence>
<dbReference type="AlphaFoldDB" id="R1AX66"/>
<dbReference type="OrthoDB" id="9768127at2"/>
<dbReference type="GO" id="GO:0043093">
    <property type="term" value="P:FtsZ-dependent cytokinesis"/>
    <property type="evidence" value="ECO:0007669"/>
    <property type="project" value="UniProtKB-UniRule"/>
</dbReference>
<keyword evidence="2 5" id="KW-0132">Cell division</keyword>
<dbReference type="RefSeq" id="WP_006308844.1">
    <property type="nucleotide sequence ID" value="NZ_ARZA01000066.1"/>
</dbReference>
<keyword evidence="1 5" id="KW-1003">Cell membrane</keyword>
<keyword evidence="9" id="KW-1185">Reference proteome</keyword>
<keyword evidence="3 5" id="KW-0472">Membrane</keyword>
<reference evidence="8 9" key="1">
    <citation type="journal article" date="2015" name="Geomicrobiol. J.">
        <title>Caldisalinibacter kiritimatiensis gen. nov., sp. nov., a moderately thermohalophilic thiosulfate-reducing bacterium from a hypersaline microbial mat.</title>
        <authorList>
            <person name="Ben Hania W."/>
            <person name="Joseph M."/>
            <person name="Fiebig A."/>
            <person name="Bunk B."/>
            <person name="Klenk H.-P."/>
            <person name="Fardeau M.-L."/>
            <person name="Spring S."/>
        </authorList>
    </citation>
    <scope>NUCLEOTIDE SEQUENCE [LARGE SCALE GENOMIC DNA]</scope>
    <source>
        <strain evidence="8 9">L21-TH-D2</strain>
    </source>
</reference>